<evidence type="ECO:0000313" key="1">
    <source>
        <dbReference type="EMBL" id="VVE01666.1"/>
    </source>
</evidence>
<organism evidence="1 2">
    <name type="scientific">Pandoraea terrigena</name>
    <dbReference type="NCBI Taxonomy" id="2508292"/>
    <lineage>
        <taxon>Bacteria</taxon>
        <taxon>Pseudomonadati</taxon>
        <taxon>Pseudomonadota</taxon>
        <taxon>Betaproteobacteria</taxon>
        <taxon>Burkholderiales</taxon>
        <taxon>Burkholderiaceae</taxon>
        <taxon>Pandoraea</taxon>
    </lineage>
</organism>
<dbReference type="OrthoDB" id="9130315at2"/>
<dbReference type="RefSeq" id="WP_150612809.1">
    <property type="nucleotide sequence ID" value="NZ_CABPRU010000004.1"/>
</dbReference>
<dbReference type="Proteomes" id="UP000334380">
    <property type="component" value="Unassembled WGS sequence"/>
</dbReference>
<evidence type="ECO:0008006" key="3">
    <source>
        <dbReference type="Google" id="ProtNLM"/>
    </source>
</evidence>
<dbReference type="EMBL" id="CABPRU010000004">
    <property type="protein sequence ID" value="VVE01666.1"/>
    <property type="molecule type" value="Genomic_DNA"/>
</dbReference>
<name>A0A5E4UP10_9BURK</name>
<reference evidence="1 2" key="1">
    <citation type="submission" date="2019-08" db="EMBL/GenBank/DDBJ databases">
        <authorList>
            <person name="Peeters C."/>
        </authorList>
    </citation>
    <scope>NUCLEOTIDE SEQUENCE [LARGE SCALE GENOMIC DNA]</scope>
    <source>
        <strain evidence="1 2">LMG 31013</strain>
    </source>
</reference>
<keyword evidence="2" id="KW-1185">Reference proteome</keyword>
<sequence>MSYDEYDAARDEFYDEVRREAINDFTSERLQSYYDKHPDVMRPAVLAISEGGWQQKEAHFEAAIVFFTSAVEMLLKATLLRPVIYGLVHSEALAEAIVQRAMSDLSLDRYTDLLAELFFVLAKVDVKAVRRDTSSPKTLLNDCKDLQIIRNGIVHRGEKVSAEQAEFAREVTEAVFERIVIRMLQALNLTVIEHGQITQSPYQAEKILQLSTDQSNE</sequence>
<protein>
    <recommendedName>
        <fullName evidence="3">RiboL-PSP-HEPN domain-containing protein</fullName>
    </recommendedName>
</protein>
<accession>A0A5E4UP10</accession>
<gene>
    <name evidence="1" type="ORF">PTE31013_02175</name>
</gene>
<dbReference type="AlphaFoldDB" id="A0A5E4UP10"/>
<evidence type="ECO:0000313" key="2">
    <source>
        <dbReference type="Proteomes" id="UP000334380"/>
    </source>
</evidence>
<proteinExistence type="predicted"/>